<feature type="transmembrane region" description="Helical" evidence="8">
    <location>
        <begin position="246"/>
        <end position="265"/>
    </location>
</feature>
<evidence type="ECO:0000313" key="9">
    <source>
        <dbReference type="EMBL" id="QJR11730.1"/>
    </source>
</evidence>
<feature type="binding site" evidence="7">
    <location>
        <position position="219"/>
    </location>
    <ligand>
        <name>Mg(2+)</name>
        <dbReference type="ChEBI" id="CHEBI:18420"/>
    </ligand>
</feature>
<dbReference type="AlphaFoldDB" id="A0A6M4GWS0"/>
<sequence>MVEASQQPWLSIIAAVIISAVGTLLFSQLAPSLGLVDHPGGRKAHLRAVPLVGGLAIFIALIGTAWFTGIARPAAPFLVAITLVAAVGVWDDFAEVSPRVKLAIQIAAACLMIWGAGVELRSVGDLLGWRSIGLSAFAIPMTVFAVVGVINAVNMMDGMDGLGGSIAVIALAWYAAVAVTSGLTLQWETALILAGAIAGFLLFNLRFPWQPHARVFLGDAGSLMIGFALGWFAIDLTQGPGRTFPPIAALWVIVLPLADCVSLMTRRLRARRSPFEADRQHIHHYLLSRGFTHSQTLGILVLLSSAFGAVGYFGWRMGVPEPVLFWPFFFGYFAYHFWITREWKRLEAAT</sequence>
<comment type="subcellular location">
    <subcellularLocation>
        <location evidence="1">Cell membrane</location>
        <topology evidence="1">Multi-pass membrane protein</topology>
    </subcellularLocation>
</comment>
<accession>A0A6M4GWS0</accession>
<keyword evidence="7" id="KW-0460">Magnesium</keyword>
<dbReference type="GO" id="GO:0044038">
    <property type="term" value="P:cell wall macromolecule biosynthetic process"/>
    <property type="evidence" value="ECO:0007669"/>
    <property type="project" value="TreeGrafter"/>
</dbReference>
<evidence type="ECO:0000256" key="7">
    <source>
        <dbReference type="PIRSR" id="PIRSR600715-1"/>
    </source>
</evidence>
<dbReference type="PANTHER" id="PTHR22926:SF3">
    <property type="entry name" value="UNDECAPRENYL-PHOSPHATE ALPHA-N-ACETYLGLUCOSAMINYL 1-PHOSPHATE TRANSFERASE"/>
    <property type="match status" value="1"/>
</dbReference>
<dbReference type="GO" id="GO:0005886">
    <property type="term" value="C:plasma membrane"/>
    <property type="evidence" value="ECO:0007669"/>
    <property type="project" value="UniProtKB-SubCell"/>
</dbReference>
<organism evidence="9 10">
    <name type="scientific">Usitatibacter rugosus</name>
    <dbReference type="NCBI Taxonomy" id="2732067"/>
    <lineage>
        <taxon>Bacteria</taxon>
        <taxon>Pseudomonadati</taxon>
        <taxon>Pseudomonadota</taxon>
        <taxon>Betaproteobacteria</taxon>
        <taxon>Nitrosomonadales</taxon>
        <taxon>Usitatibacteraceae</taxon>
        <taxon>Usitatibacter</taxon>
    </lineage>
</organism>
<evidence type="ECO:0000256" key="8">
    <source>
        <dbReference type="SAM" id="Phobius"/>
    </source>
</evidence>
<dbReference type="GO" id="GO:0046872">
    <property type="term" value="F:metal ion binding"/>
    <property type="evidence" value="ECO:0007669"/>
    <property type="project" value="UniProtKB-KW"/>
</dbReference>
<name>A0A6M4GWS0_9PROT</name>
<dbReference type="Proteomes" id="UP000501534">
    <property type="component" value="Chromosome"/>
</dbReference>
<evidence type="ECO:0000256" key="5">
    <source>
        <dbReference type="ARBA" id="ARBA00022989"/>
    </source>
</evidence>
<evidence type="ECO:0000256" key="3">
    <source>
        <dbReference type="ARBA" id="ARBA00022679"/>
    </source>
</evidence>
<feature type="transmembrane region" description="Helical" evidence="8">
    <location>
        <begin position="161"/>
        <end position="179"/>
    </location>
</feature>
<proteinExistence type="predicted"/>
<keyword evidence="10" id="KW-1185">Reference proteome</keyword>
<protein>
    <submittedName>
        <fullName evidence="9">Undecaprenyl-phosphate alpha-N-acetylglucosaminyl 1-phosphate transferase</fullName>
        <ecNumber evidence="9">2.7.8.33</ecNumber>
    </submittedName>
</protein>
<evidence type="ECO:0000256" key="1">
    <source>
        <dbReference type="ARBA" id="ARBA00004651"/>
    </source>
</evidence>
<dbReference type="GO" id="GO:0009103">
    <property type="term" value="P:lipopolysaccharide biosynthetic process"/>
    <property type="evidence" value="ECO:0007669"/>
    <property type="project" value="TreeGrafter"/>
</dbReference>
<comment type="cofactor">
    <cofactor evidence="7">
        <name>Mg(2+)</name>
        <dbReference type="ChEBI" id="CHEBI:18420"/>
    </cofactor>
</comment>
<keyword evidence="4 8" id="KW-0812">Transmembrane</keyword>
<keyword evidence="6 8" id="KW-0472">Membrane</keyword>
<keyword evidence="7" id="KW-0479">Metal-binding</keyword>
<gene>
    <name evidence="9" type="primary">wecA_1</name>
    <name evidence="9" type="ORF">DSM104443_02812</name>
</gene>
<keyword evidence="5 8" id="KW-1133">Transmembrane helix</keyword>
<feature type="transmembrane region" description="Helical" evidence="8">
    <location>
        <begin position="323"/>
        <end position="340"/>
    </location>
</feature>
<keyword evidence="3 9" id="KW-0808">Transferase</keyword>
<dbReference type="GO" id="GO:0036380">
    <property type="term" value="F:UDP-N-acetylglucosamine-undecaprenyl-phosphate N-acetylglucosaminephosphotransferase activity"/>
    <property type="evidence" value="ECO:0007669"/>
    <property type="project" value="UniProtKB-EC"/>
</dbReference>
<evidence type="ECO:0000256" key="4">
    <source>
        <dbReference type="ARBA" id="ARBA00022692"/>
    </source>
</evidence>
<feature type="transmembrane region" description="Helical" evidence="8">
    <location>
        <begin position="185"/>
        <end position="203"/>
    </location>
</feature>
<dbReference type="KEGG" id="uru:DSM104443_02812"/>
<dbReference type="PANTHER" id="PTHR22926">
    <property type="entry name" value="PHOSPHO-N-ACETYLMURAMOYL-PENTAPEPTIDE-TRANSFERASE"/>
    <property type="match status" value="1"/>
</dbReference>
<evidence type="ECO:0000256" key="2">
    <source>
        <dbReference type="ARBA" id="ARBA00022475"/>
    </source>
</evidence>
<feature type="transmembrane region" description="Helical" evidence="8">
    <location>
        <begin position="73"/>
        <end position="90"/>
    </location>
</feature>
<evidence type="ECO:0000256" key="6">
    <source>
        <dbReference type="ARBA" id="ARBA00023136"/>
    </source>
</evidence>
<dbReference type="InterPro" id="IPR000715">
    <property type="entry name" value="Glycosyl_transferase_4"/>
</dbReference>
<dbReference type="Pfam" id="PF00953">
    <property type="entry name" value="Glycos_transf_4"/>
    <property type="match status" value="1"/>
</dbReference>
<dbReference type="EMBL" id="CP053069">
    <property type="protein sequence ID" value="QJR11730.1"/>
    <property type="molecule type" value="Genomic_DNA"/>
</dbReference>
<feature type="transmembrane region" description="Helical" evidence="8">
    <location>
        <begin position="48"/>
        <end position="67"/>
    </location>
</feature>
<evidence type="ECO:0000313" key="10">
    <source>
        <dbReference type="Proteomes" id="UP000501534"/>
    </source>
</evidence>
<reference evidence="9 10" key="1">
    <citation type="submission" date="2020-04" db="EMBL/GenBank/DDBJ databases">
        <title>Usitatibacter rugosus gen. nov., sp. nov. and Usitatibacter palustris sp. nov., novel members of Usitatibacteraceae fam. nov. within the order Nitrosomonadales isolated from soil.</title>
        <authorList>
            <person name="Huber K.J."/>
            <person name="Neumann-Schaal M."/>
            <person name="Geppert A."/>
            <person name="Luckner M."/>
            <person name="Wanner G."/>
            <person name="Overmann J."/>
        </authorList>
    </citation>
    <scope>NUCLEOTIDE SEQUENCE [LARGE SCALE GENOMIC DNA]</scope>
    <source>
        <strain evidence="9 10">0125_3</strain>
    </source>
</reference>
<keyword evidence="2" id="KW-1003">Cell membrane</keyword>
<dbReference type="CDD" id="cd06853">
    <property type="entry name" value="GT_WecA_like"/>
    <property type="match status" value="1"/>
</dbReference>
<feature type="binding site" evidence="7">
    <location>
        <position position="154"/>
    </location>
    <ligand>
        <name>Mg(2+)</name>
        <dbReference type="ChEBI" id="CHEBI:18420"/>
    </ligand>
</feature>
<feature type="transmembrane region" description="Helical" evidence="8">
    <location>
        <begin position="132"/>
        <end position="154"/>
    </location>
</feature>
<feature type="transmembrane region" description="Helical" evidence="8">
    <location>
        <begin position="297"/>
        <end position="317"/>
    </location>
</feature>
<feature type="transmembrane region" description="Helical" evidence="8">
    <location>
        <begin position="215"/>
        <end position="234"/>
    </location>
</feature>
<dbReference type="EC" id="2.7.8.33" evidence="9"/>
<dbReference type="GO" id="GO:0071555">
    <property type="term" value="P:cell wall organization"/>
    <property type="evidence" value="ECO:0007669"/>
    <property type="project" value="TreeGrafter"/>
</dbReference>
<feature type="transmembrane region" description="Helical" evidence="8">
    <location>
        <begin position="12"/>
        <end position="36"/>
    </location>
</feature>